<dbReference type="PROSITE" id="PS50097">
    <property type="entry name" value="BTB"/>
    <property type="match status" value="1"/>
</dbReference>
<accession>A0A9R0ZIP1</accession>
<dbReference type="SUPFAM" id="SSF54695">
    <property type="entry name" value="POZ domain"/>
    <property type="match status" value="1"/>
</dbReference>
<evidence type="ECO:0000259" key="3">
    <source>
        <dbReference type="PROSITE" id="PS50097"/>
    </source>
</evidence>
<sequence length="328" mass="35764">MTKTMDSDDGCIKSRWNVYGYDWEIHLYPAGLSNRSRMSLALKLVFVGEARTSSVRASLACQLVDPQGDLNPSKEERQAGTFKRAQDSSSPVFVMEMSALEKSAYLKDDSYTVQSTITVLKETPGSATSSVHGADVLPSSDLRRHLGELLRSEAGADVTFLVSGESFAAHKAVLASRSPVLMAEFFGETKEESSARVEVKDVEPEAFRSMLHFVYTDTAPELDQSPETVVVMARRLLAAADRYGLDRLKLICECKLSDGIGVDTAAATLALAEQRGCALLKAKCLEFIVSTPEILDAVMATEGYKELEASCPLVLRQLLKSARGRMCS</sequence>
<comment type="similarity">
    <text evidence="2">Belongs to the Tdpoz family.</text>
</comment>
<name>A0A9R0ZIP1_TRITD</name>
<evidence type="ECO:0000313" key="5">
    <source>
        <dbReference type="EMBL" id="VAI78602.1"/>
    </source>
</evidence>
<evidence type="ECO:0000256" key="2">
    <source>
        <dbReference type="ARBA" id="ARBA00010846"/>
    </source>
</evidence>
<comment type="pathway">
    <text evidence="1">Protein modification; protein ubiquitination.</text>
</comment>
<dbReference type="Gene3D" id="3.30.710.10">
    <property type="entry name" value="Potassium Channel Kv1.1, Chain A"/>
    <property type="match status" value="1"/>
</dbReference>
<dbReference type="InterPro" id="IPR002083">
    <property type="entry name" value="MATH/TRAF_dom"/>
</dbReference>
<protein>
    <recommendedName>
        <fullName evidence="7">BTB domain-containing protein</fullName>
    </recommendedName>
</protein>
<dbReference type="Pfam" id="PF22486">
    <property type="entry name" value="MATH_2"/>
    <property type="match status" value="1"/>
</dbReference>
<dbReference type="PROSITE" id="PS50144">
    <property type="entry name" value="MATH"/>
    <property type="match status" value="1"/>
</dbReference>
<feature type="domain" description="MATH" evidence="4">
    <location>
        <begin position="1"/>
        <end position="117"/>
    </location>
</feature>
<dbReference type="CDD" id="cd00121">
    <property type="entry name" value="MATH"/>
    <property type="match status" value="1"/>
</dbReference>
<dbReference type="InterPro" id="IPR011333">
    <property type="entry name" value="SKP1/BTB/POZ_sf"/>
</dbReference>
<dbReference type="SUPFAM" id="SSF49599">
    <property type="entry name" value="TRAF domain-like"/>
    <property type="match status" value="1"/>
</dbReference>
<evidence type="ECO:0000313" key="6">
    <source>
        <dbReference type="Proteomes" id="UP000324705"/>
    </source>
</evidence>
<dbReference type="Proteomes" id="UP000324705">
    <property type="component" value="Chromosome 7A"/>
</dbReference>
<dbReference type="CDD" id="cd18280">
    <property type="entry name" value="BTB_POZ_BPM_plant"/>
    <property type="match status" value="1"/>
</dbReference>
<dbReference type="EMBL" id="LT934123">
    <property type="protein sequence ID" value="VAI78602.1"/>
    <property type="molecule type" value="Genomic_DNA"/>
</dbReference>
<dbReference type="AlphaFoldDB" id="A0A9R0ZIP1"/>
<evidence type="ECO:0008006" key="7">
    <source>
        <dbReference type="Google" id="ProtNLM"/>
    </source>
</evidence>
<dbReference type="InterPro" id="IPR045005">
    <property type="entry name" value="BPM1-6"/>
</dbReference>
<reference evidence="5 6" key="1">
    <citation type="submission" date="2017-09" db="EMBL/GenBank/DDBJ databases">
        <authorList>
            <consortium name="International Durum Wheat Genome Sequencing Consortium (IDWGSC)"/>
            <person name="Milanesi L."/>
        </authorList>
    </citation>
    <scope>NUCLEOTIDE SEQUENCE [LARGE SCALE GENOMIC DNA]</scope>
    <source>
        <strain evidence="6">cv. Svevo</strain>
    </source>
</reference>
<feature type="domain" description="BTB" evidence="3">
    <location>
        <begin position="156"/>
        <end position="217"/>
    </location>
</feature>
<organism evidence="5 6">
    <name type="scientific">Triticum turgidum subsp. durum</name>
    <name type="common">Durum wheat</name>
    <name type="synonym">Triticum durum</name>
    <dbReference type="NCBI Taxonomy" id="4567"/>
    <lineage>
        <taxon>Eukaryota</taxon>
        <taxon>Viridiplantae</taxon>
        <taxon>Streptophyta</taxon>
        <taxon>Embryophyta</taxon>
        <taxon>Tracheophyta</taxon>
        <taxon>Spermatophyta</taxon>
        <taxon>Magnoliopsida</taxon>
        <taxon>Liliopsida</taxon>
        <taxon>Poales</taxon>
        <taxon>Poaceae</taxon>
        <taxon>BOP clade</taxon>
        <taxon>Pooideae</taxon>
        <taxon>Triticodae</taxon>
        <taxon>Triticeae</taxon>
        <taxon>Triticinae</taxon>
        <taxon>Triticum</taxon>
    </lineage>
</organism>
<dbReference type="PANTHER" id="PTHR26379">
    <property type="entry name" value="BTB/POZ AND MATH DOMAIN-CONTAINING PROTEIN 1"/>
    <property type="match status" value="1"/>
</dbReference>
<dbReference type="Gene3D" id="2.60.210.10">
    <property type="entry name" value="Apoptosis, Tumor Necrosis Factor Receptor Associated Protein 2, Chain A"/>
    <property type="match status" value="1"/>
</dbReference>
<keyword evidence="6" id="KW-1185">Reference proteome</keyword>
<dbReference type="InterPro" id="IPR008974">
    <property type="entry name" value="TRAF-like"/>
</dbReference>
<dbReference type="OMA" id="FVMEMSA"/>
<evidence type="ECO:0000259" key="4">
    <source>
        <dbReference type="PROSITE" id="PS50144"/>
    </source>
</evidence>
<dbReference type="InterPro" id="IPR000210">
    <property type="entry name" value="BTB/POZ_dom"/>
</dbReference>
<evidence type="ECO:0000256" key="1">
    <source>
        <dbReference type="ARBA" id="ARBA00004906"/>
    </source>
</evidence>
<dbReference type="SMART" id="SM00225">
    <property type="entry name" value="BTB"/>
    <property type="match status" value="1"/>
</dbReference>
<proteinExistence type="inferred from homology"/>
<dbReference type="InterPro" id="IPR056423">
    <property type="entry name" value="BACK_BPM_SPOP"/>
</dbReference>
<dbReference type="Pfam" id="PF24570">
    <property type="entry name" value="BACK_BPM_SPOP"/>
    <property type="match status" value="1"/>
</dbReference>
<dbReference type="Pfam" id="PF00651">
    <property type="entry name" value="BTB"/>
    <property type="match status" value="1"/>
</dbReference>
<dbReference type="GO" id="GO:0016567">
    <property type="term" value="P:protein ubiquitination"/>
    <property type="evidence" value="ECO:0007669"/>
    <property type="project" value="InterPro"/>
</dbReference>
<dbReference type="Gramene" id="TRITD7Av1G216210.1">
    <property type="protein sequence ID" value="TRITD7Av1G216210.1"/>
    <property type="gene ID" value="TRITD7Av1G216210"/>
</dbReference>
<dbReference type="PANTHER" id="PTHR26379:SF435">
    <property type="entry name" value="BTB DOMAIN-CONTAINING PROTEIN"/>
    <property type="match status" value="1"/>
</dbReference>
<gene>
    <name evidence="5" type="ORF">TRITD_7Av1G216210</name>
</gene>
<dbReference type="Gene3D" id="1.25.40.420">
    <property type="match status" value="1"/>
</dbReference>